<evidence type="ECO:0000313" key="3">
    <source>
        <dbReference type="Proteomes" id="UP000821866"/>
    </source>
</evidence>
<feature type="region of interest" description="Disordered" evidence="1">
    <location>
        <begin position="41"/>
        <end position="81"/>
    </location>
</feature>
<reference evidence="2" key="1">
    <citation type="journal article" date="2020" name="Cell">
        <title>Large-Scale Comparative Analyses of Tick Genomes Elucidate Their Genetic Diversity and Vector Capacities.</title>
        <authorList>
            <consortium name="Tick Genome and Microbiome Consortium (TIGMIC)"/>
            <person name="Jia N."/>
            <person name="Wang J."/>
            <person name="Shi W."/>
            <person name="Du L."/>
            <person name="Sun Y."/>
            <person name="Zhan W."/>
            <person name="Jiang J.F."/>
            <person name="Wang Q."/>
            <person name="Zhang B."/>
            <person name="Ji P."/>
            <person name="Bell-Sakyi L."/>
            <person name="Cui X.M."/>
            <person name="Yuan T.T."/>
            <person name="Jiang B.G."/>
            <person name="Yang W.F."/>
            <person name="Lam T.T."/>
            <person name="Chang Q.C."/>
            <person name="Ding S.J."/>
            <person name="Wang X.J."/>
            <person name="Zhu J.G."/>
            <person name="Ruan X.D."/>
            <person name="Zhao L."/>
            <person name="Wei J.T."/>
            <person name="Ye R.Z."/>
            <person name="Que T.C."/>
            <person name="Du C.H."/>
            <person name="Zhou Y.H."/>
            <person name="Cheng J.X."/>
            <person name="Dai P.F."/>
            <person name="Guo W.B."/>
            <person name="Han X.H."/>
            <person name="Huang E.J."/>
            <person name="Li L.F."/>
            <person name="Wei W."/>
            <person name="Gao Y.C."/>
            <person name="Liu J.Z."/>
            <person name="Shao H.Z."/>
            <person name="Wang X."/>
            <person name="Wang C.C."/>
            <person name="Yang T.C."/>
            <person name="Huo Q.B."/>
            <person name="Li W."/>
            <person name="Chen H.Y."/>
            <person name="Chen S.E."/>
            <person name="Zhou L.G."/>
            <person name="Ni X.B."/>
            <person name="Tian J.H."/>
            <person name="Sheng Y."/>
            <person name="Liu T."/>
            <person name="Pan Y.S."/>
            <person name="Xia L.Y."/>
            <person name="Li J."/>
            <person name="Zhao F."/>
            <person name="Cao W.C."/>
        </authorList>
    </citation>
    <scope>NUCLEOTIDE SEQUENCE</scope>
    <source>
        <strain evidence="2">Rmic-2018</strain>
    </source>
</reference>
<dbReference type="PANTHER" id="PTHR46888:SF11">
    <property type="entry name" value="SCAN BOX DOMAIN-CONTAINING PROTEIN"/>
    <property type="match status" value="1"/>
</dbReference>
<evidence type="ECO:0000313" key="2">
    <source>
        <dbReference type="EMBL" id="KAH7957972.1"/>
    </source>
</evidence>
<gene>
    <name evidence="2" type="ORF">HPB51_028043</name>
</gene>
<proteinExistence type="predicted"/>
<dbReference type="PANTHER" id="PTHR46888">
    <property type="entry name" value="ZINC KNUCKLE DOMAINCONTAINING PROTEIN-RELATED"/>
    <property type="match status" value="1"/>
</dbReference>
<organism evidence="2 3">
    <name type="scientific">Rhipicephalus microplus</name>
    <name type="common">Cattle tick</name>
    <name type="synonym">Boophilus microplus</name>
    <dbReference type="NCBI Taxonomy" id="6941"/>
    <lineage>
        <taxon>Eukaryota</taxon>
        <taxon>Metazoa</taxon>
        <taxon>Ecdysozoa</taxon>
        <taxon>Arthropoda</taxon>
        <taxon>Chelicerata</taxon>
        <taxon>Arachnida</taxon>
        <taxon>Acari</taxon>
        <taxon>Parasitiformes</taxon>
        <taxon>Ixodida</taxon>
        <taxon>Ixodoidea</taxon>
        <taxon>Ixodidae</taxon>
        <taxon>Rhipicephalinae</taxon>
        <taxon>Rhipicephalus</taxon>
        <taxon>Boophilus</taxon>
    </lineage>
</organism>
<evidence type="ECO:0000256" key="1">
    <source>
        <dbReference type="SAM" id="MobiDB-lite"/>
    </source>
</evidence>
<keyword evidence="3" id="KW-1185">Reference proteome</keyword>
<name>A0A9J6CYD9_RHIMP</name>
<protein>
    <submittedName>
        <fullName evidence="2">Uncharacterized protein</fullName>
    </submittedName>
</protein>
<dbReference type="EMBL" id="JABSTU010004677">
    <property type="protein sequence ID" value="KAH7957972.1"/>
    <property type="molecule type" value="Genomic_DNA"/>
</dbReference>
<accession>A0A9J6CYD9</accession>
<dbReference type="AlphaFoldDB" id="A0A9J6CYD9"/>
<feature type="compositionally biased region" description="Basic and acidic residues" evidence="1">
    <location>
        <begin position="54"/>
        <end position="81"/>
    </location>
</feature>
<comment type="caution">
    <text evidence="2">The sequence shown here is derived from an EMBL/GenBank/DDBJ whole genome shotgun (WGS) entry which is preliminary data.</text>
</comment>
<reference evidence="2" key="2">
    <citation type="submission" date="2021-09" db="EMBL/GenBank/DDBJ databases">
        <authorList>
            <person name="Jia N."/>
            <person name="Wang J."/>
            <person name="Shi W."/>
            <person name="Du L."/>
            <person name="Sun Y."/>
            <person name="Zhan W."/>
            <person name="Jiang J."/>
            <person name="Wang Q."/>
            <person name="Zhang B."/>
            <person name="Ji P."/>
            <person name="Sakyi L.B."/>
            <person name="Cui X."/>
            <person name="Yuan T."/>
            <person name="Jiang B."/>
            <person name="Yang W."/>
            <person name="Lam T.T.-Y."/>
            <person name="Chang Q."/>
            <person name="Ding S."/>
            <person name="Wang X."/>
            <person name="Zhu J."/>
            <person name="Ruan X."/>
            <person name="Zhao L."/>
            <person name="Wei J."/>
            <person name="Que T."/>
            <person name="Du C."/>
            <person name="Cheng J."/>
            <person name="Dai P."/>
            <person name="Han X."/>
            <person name="Huang E."/>
            <person name="Gao Y."/>
            <person name="Liu J."/>
            <person name="Shao H."/>
            <person name="Ye R."/>
            <person name="Li L."/>
            <person name="Wei W."/>
            <person name="Wang X."/>
            <person name="Wang C."/>
            <person name="Huo Q."/>
            <person name="Li W."/>
            <person name="Guo W."/>
            <person name="Chen H."/>
            <person name="Chen S."/>
            <person name="Zhou L."/>
            <person name="Zhou L."/>
            <person name="Ni X."/>
            <person name="Tian J."/>
            <person name="Zhou Y."/>
            <person name="Sheng Y."/>
            <person name="Liu T."/>
            <person name="Pan Y."/>
            <person name="Xia L."/>
            <person name="Li J."/>
            <person name="Zhao F."/>
            <person name="Cao W."/>
        </authorList>
    </citation>
    <scope>NUCLEOTIDE SEQUENCE</scope>
    <source>
        <strain evidence="2">Rmic-2018</strain>
        <tissue evidence="2">Larvae</tissue>
    </source>
</reference>
<dbReference type="Proteomes" id="UP000821866">
    <property type="component" value="Unassembled WGS sequence"/>
</dbReference>
<sequence length="240" mass="28203">MDWERLLKNQLPILGEELGAEVEAGLKKHAIVGAIDGLNLSSEDNKETWNGIQKQHERQERREEQERQERREQEREQWKESLKVKQEETRRSIQCLRWSQVNSRIHAFEEGEDIESYLTSYENVGTDKGLDEDYWSIALLSVLPCDLMGRIGYLSEEEFNNYNEAKAALLRCFGVRVDRKQIEYKLTNAPLKNARWCAGTKTKPERGPRVSYSTKVNSERKWEIEKRERSEELERGLSLD</sequence>